<feature type="domain" description="Big-1" evidence="3">
    <location>
        <begin position="310"/>
        <end position="399"/>
    </location>
</feature>
<dbReference type="PROSITE" id="PS51127">
    <property type="entry name" value="BIG1"/>
    <property type="match status" value="3"/>
</dbReference>
<dbReference type="Proteomes" id="UP000006695">
    <property type="component" value="Chromosome"/>
</dbReference>
<proteinExistence type="inferred from homology"/>
<keyword evidence="2" id="KW-0732">Signal</keyword>
<feature type="signal peptide" evidence="2">
    <location>
        <begin position="1"/>
        <end position="20"/>
    </location>
</feature>
<dbReference type="Pfam" id="PF02369">
    <property type="entry name" value="Big_1"/>
    <property type="match status" value="2"/>
</dbReference>
<name>A5GFC2_GEOUR</name>
<protein>
    <submittedName>
        <fullName evidence="4">Ig domain protein, group 1 domain protein</fullName>
    </submittedName>
</protein>
<dbReference type="Gene3D" id="2.60.40.10">
    <property type="entry name" value="Immunoglobulins"/>
    <property type="match status" value="3"/>
</dbReference>
<evidence type="ECO:0000259" key="3">
    <source>
        <dbReference type="PROSITE" id="PS51127"/>
    </source>
</evidence>
<dbReference type="SUPFAM" id="SSF49373">
    <property type="entry name" value="Invasin/intimin cell-adhesion fragments"/>
    <property type="match status" value="4"/>
</dbReference>
<dbReference type="STRING" id="351605.Gura_1937"/>
<sequence length="528" mass="52230">MKMKTCAYLVLAAFMTVLFAGCGGGGGSTPAPAPAPVQFAISPSQANVLADDTDSALITATFISPVPDGTVVNFSIPVGAAKLAATSATTIGNKATVKVTSLNKQESLATISAASGGFTATTKVNFVANIAVNTSKIIVTADGSDFATITATLPATVADNTQIDFVTSGTASLSSSSAFTSNGKASVTVNSTSLGQVTVSASLPNSAITGSVAVNFTIQIPVAASKATILADGNDFATITATLPGSVPVGATINFAVSGDTAVLSSPTAQTTSGGSASVTVKSSTLGAAVVTATYLGSAGSANVTFIQPQFSVSASKGLALANNTDTITITTAFQAPVPADGSVVNFSTSGAASLSAASATTTGGIATVTVKSATAGRVTVRADLSGSSATASTDIKFIAQPTSMAVTIAMNPPITSLAALQFVLINDPGATYNNGSYKIINQAAEQITSEPVSSGNNLTLGVFSLTFFDTLATPIIQLSYNISSGLPGVQVSPTGIIAGTGMNATPVTPPLTPSNFLLAVKYNTDTF</sequence>
<dbReference type="InterPro" id="IPR008964">
    <property type="entry name" value="Invasin/intimin_cell_adhesion"/>
</dbReference>
<dbReference type="PROSITE" id="PS51257">
    <property type="entry name" value="PROKAR_LIPOPROTEIN"/>
    <property type="match status" value="1"/>
</dbReference>
<feature type="domain" description="Big-1" evidence="3">
    <location>
        <begin position="219"/>
        <end position="307"/>
    </location>
</feature>
<accession>A5GFC2</accession>
<evidence type="ECO:0000256" key="2">
    <source>
        <dbReference type="SAM" id="SignalP"/>
    </source>
</evidence>
<evidence type="ECO:0000313" key="4">
    <source>
        <dbReference type="EMBL" id="ABQ26127.1"/>
    </source>
</evidence>
<organism evidence="4 5">
    <name type="scientific">Geotalea uraniireducens (strain Rf4)</name>
    <name type="common">Geobacter uraniireducens</name>
    <dbReference type="NCBI Taxonomy" id="351605"/>
    <lineage>
        <taxon>Bacteria</taxon>
        <taxon>Pseudomonadati</taxon>
        <taxon>Thermodesulfobacteriota</taxon>
        <taxon>Desulfuromonadia</taxon>
        <taxon>Geobacterales</taxon>
        <taxon>Geobacteraceae</taxon>
        <taxon>Geotalea</taxon>
    </lineage>
</organism>
<dbReference type="InterPro" id="IPR003344">
    <property type="entry name" value="Big_1_dom"/>
</dbReference>
<dbReference type="HOGENOM" id="CLU_515592_0_0_7"/>
<dbReference type="InterPro" id="IPR013783">
    <property type="entry name" value="Ig-like_fold"/>
</dbReference>
<dbReference type="SMART" id="SM00634">
    <property type="entry name" value="BID_1"/>
    <property type="match status" value="3"/>
</dbReference>
<dbReference type="AlphaFoldDB" id="A5GFC2"/>
<reference evidence="4 5" key="1">
    <citation type="submission" date="2007-05" db="EMBL/GenBank/DDBJ databases">
        <title>Complete sequence of Geobacter uraniireducens Rf4.</title>
        <authorList>
            <consortium name="US DOE Joint Genome Institute"/>
            <person name="Copeland A."/>
            <person name="Lucas S."/>
            <person name="Lapidus A."/>
            <person name="Barry K."/>
            <person name="Detter J.C."/>
            <person name="Glavina del Rio T."/>
            <person name="Hammon N."/>
            <person name="Israni S."/>
            <person name="Dalin E."/>
            <person name="Tice H."/>
            <person name="Pitluck S."/>
            <person name="Chertkov O."/>
            <person name="Brettin T."/>
            <person name="Bruce D."/>
            <person name="Han C."/>
            <person name="Schmutz J."/>
            <person name="Larimer F."/>
            <person name="Land M."/>
            <person name="Hauser L."/>
            <person name="Kyrpides N."/>
            <person name="Mikhailova N."/>
            <person name="Shelobolina E."/>
            <person name="Aklujkar M."/>
            <person name="Lovley D."/>
            <person name="Richardson P."/>
        </authorList>
    </citation>
    <scope>NUCLEOTIDE SEQUENCE [LARGE SCALE GENOMIC DNA]</scope>
    <source>
        <strain evidence="4 5">Rf4</strain>
    </source>
</reference>
<dbReference type="EMBL" id="CP000698">
    <property type="protein sequence ID" value="ABQ26127.1"/>
    <property type="molecule type" value="Genomic_DNA"/>
</dbReference>
<keyword evidence="5" id="KW-1185">Reference proteome</keyword>
<gene>
    <name evidence="4" type="ordered locus">Gura_1937</name>
</gene>
<feature type="domain" description="Big-1" evidence="3">
    <location>
        <begin position="129"/>
        <end position="217"/>
    </location>
</feature>
<comment type="similarity">
    <text evidence="1">Belongs to the intimin/invasin family.</text>
</comment>
<dbReference type="KEGG" id="gur:Gura_1937"/>
<evidence type="ECO:0000313" key="5">
    <source>
        <dbReference type="Proteomes" id="UP000006695"/>
    </source>
</evidence>
<feature type="chain" id="PRO_5002683456" evidence="2">
    <location>
        <begin position="21"/>
        <end position="528"/>
    </location>
</feature>
<evidence type="ECO:0000256" key="1">
    <source>
        <dbReference type="ARBA" id="ARBA00010116"/>
    </source>
</evidence>